<proteinExistence type="predicted"/>
<organism evidence="2 3">
    <name type="scientific">Enterococcus quebecensis</name>
    <dbReference type="NCBI Taxonomy" id="903983"/>
    <lineage>
        <taxon>Bacteria</taxon>
        <taxon>Bacillati</taxon>
        <taxon>Bacillota</taxon>
        <taxon>Bacilli</taxon>
        <taxon>Lactobacillales</taxon>
        <taxon>Enterococcaceae</taxon>
        <taxon>Enterococcus</taxon>
    </lineage>
</organism>
<protein>
    <submittedName>
        <fullName evidence="2">Uncharacterized protein</fullName>
    </submittedName>
</protein>
<dbReference type="Proteomes" id="UP000094764">
    <property type="component" value="Unassembled WGS sequence"/>
</dbReference>
<dbReference type="STRING" id="903983.BCR23_10470"/>
<gene>
    <name evidence="2" type="ORF">BCR23_10470</name>
</gene>
<evidence type="ECO:0000313" key="3">
    <source>
        <dbReference type="Proteomes" id="UP000094764"/>
    </source>
</evidence>
<dbReference type="EMBL" id="MIKB01000016">
    <property type="protein sequence ID" value="OEG15250.1"/>
    <property type="molecule type" value="Genomic_DNA"/>
</dbReference>
<accession>A0A1E5GSR9</accession>
<evidence type="ECO:0000313" key="2">
    <source>
        <dbReference type="EMBL" id="OEG15250.1"/>
    </source>
</evidence>
<comment type="caution">
    <text evidence="2">The sequence shown here is derived from an EMBL/GenBank/DDBJ whole genome shotgun (WGS) entry which is preliminary data.</text>
</comment>
<keyword evidence="1" id="KW-0175">Coiled coil</keyword>
<feature type="coiled-coil region" evidence="1">
    <location>
        <begin position="3"/>
        <end position="30"/>
    </location>
</feature>
<evidence type="ECO:0000256" key="1">
    <source>
        <dbReference type="SAM" id="Coils"/>
    </source>
</evidence>
<reference evidence="3" key="1">
    <citation type="submission" date="2016-09" db="EMBL/GenBank/DDBJ databases">
        <authorList>
            <person name="Gulvik C.A."/>
        </authorList>
    </citation>
    <scope>NUCLEOTIDE SEQUENCE [LARGE SCALE GENOMIC DNA]</scope>
    <source>
        <strain evidence="3">LMG 26306</strain>
    </source>
</reference>
<feature type="coiled-coil region" evidence="1">
    <location>
        <begin position="71"/>
        <end position="102"/>
    </location>
</feature>
<keyword evidence="3" id="KW-1185">Reference proteome</keyword>
<sequence length="103" mass="12649">MDEEAIIETYQTARRLLEEQEDELKVVRKKGEYLLDDSLEYLSYILKDLALDGEPFNQARREMEQENHYFLDELEKEKRMLMKKEEEAENTYRSQLRRLREEL</sequence>
<dbReference type="RefSeq" id="WP_069635739.1">
    <property type="nucleotide sequence ID" value="NZ_JXKZ01000005.1"/>
</dbReference>
<name>A0A1E5GSR9_9ENTE</name>
<dbReference type="AlphaFoldDB" id="A0A1E5GSR9"/>